<feature type="transmembrane region" description="Helical" evidence="1">
    <location>
        <begin position="54"/>
        <end position="73"/>
    </location>
</feature>
<keyword evidence="1" id="KW-0812">Transmembrane</keyword>
<evidence type="ECO:0000313" key="3">
    <source>
        <dbReference type="Proteomes" id="UP001286456"/>
    </source>
</evidence>
<gene>
    <name evidence="2" type="ORF">B0T19DRAFT_420701</name>
</gene>
<keyword evidence="3" id="KW-1185">Reference proteome</keyword>
<keyword evidence="1" id="KW-0472">Membrane</keyword>
<proteinExistence type="predicted"/>
<dbReference type="EMBL" id="JAUEPO010000003">
    <property type="protein sequence ID" value="KAK3327071.1"/>
    <property type="molecule type" value="Genomic_DNA"/>
</dbReference>
<dbReference type="AlphaFoldDB" id="A0AAE0IKZ8"/>
<sequence>MHRRSPVSIWTAGGRRQQQQPFALLRFLLCVELCLAYCRLLIYEFVCITKSRRLQTQVGAAFICISCFLRSRLMRKACVHTWQKDASKIL</sequence>
<evidence type="ECO:0000256" key="1">
    <source>
        <dbReference type="SAM" id="Phobius"/>
    </source>
</evidence>
<evidence type="ECO:0000313" key="2">
    <source>
        <dbReference type="EMBL" id="KAK3327071.1"/>
    </source>
</evidence>
<keyword evidence="1" id="KW-1133">Transmembrane helix</keyword>
<comment type="caution">
    <text evidence="2">The sequence shown here is derived from an EMBL/GenBank/DDBJ whole genome shotgun (WGS) entry which is preliminary data.</text>
</comment>
<feature type="transmembrane region" description="Helical" evidence="1">
    <location>
        <begin position="21"/>
        <end position="42"/>
    </location>
</feature>
<protein>
    <submittedName>
        <fullName evidence="2">Uncharacterized protein</fullName>
    </submittedName>
</protein>
<reference evidence="2" key="2">
    <citation type="submission" date="2023-06" db="EMBL/GenBank/DDBJ databases">
        <authorList>
            <consortium name="Lawrence Berkeley National Laboratory"/>
            <person name="Haridas S."/>
            <person name="Hensen N."/>
            <person name="Bonometti L."/>
            <person name="Westerberg I."/>
            <person name="Brannstrom I.O."/>
            <person name="Guillou S."/>
            <person name="Cros-Aarteil S."/>
            <person name="Calhoun S."/>
            <person name="Kuo A."/>
            <person name="Mondo S."/>
            <person name="Pangilinan J."/>
            <person name="Riley R."/>
            <person name="Labutti K."/>
            <person name="Andreopoulos B."/>
            <person name="Lipzen A."/>
            <person name="Chen C."/>
            <person name="Yanf M."/>
            <person name="Daum C."/>
            <person name="Ng V."/>
            <person name="Clum A."/>
            <person name="Steindorff A."/>
            <person name="Ohm R."/>
            <person name="Martin F."/>
            <person name="Silar P."/>
            <person name="Natvig D."/>
            <person name="Lalanne C."/>
            <person name="Gautier V."/>
            <person name="Ament-Velasquez S.L."/>
            <person name="Kruys A."/>
            <person name="Hutchinson M.I."/>
            <person name="Powell A.J."/>
            <person name="Barry K."/>
            <person name="Miller A.N."/>
            <person name="Grigoriev I.V."/>
            <person name="Debuchy R."/>
            <person name="Gladieux P."/>
            <person name="Thoren M.H."/>
            <person name="Johannesson H."/>
        </authorList>
    </citation>
    <scope>NUCLEOTIDE SEQUENCE</scope>
    <source>
        <strain evidence="2">SMH4131-1</strain>
    </source>
</reference>
<name>A0AAE0IKZ8_9PEZI</name>
<dbReference type="Proteomes" id="UP001286456">
    <property type="component" value="Unassembled WGS sequence"/>
</dbReference>
<accession>A0AAE0IKZ8</accession>
<reference evidence="2" key="1">
    <citation type="journal article" date="2023" name="Mol. Phylogenet. Evol.">
        <title>Genome-scale phylogeny and comparative genomics of the fungal order Sordariales.</title>
        <authorList>
            <person name="Hensen N."/>
            <person name="Bonometti L."/>
            <person name="Westerberg I."/>
            <person name="Brannstrom I.O."/>
            <person name="Guillou S."/>
            <person name="Cros-Aarteil S."/>
            <person name="Calhoun S."/>
            <person name="Haridas S."/>
            <person name="Kuo A."/>
            <person name="Mondo S."/>
            <person name="Pangilinan J."/>
            <person name="Riley R."/>
            <person name="LaButti K."/>
            <person name="Andreopoulos B."/>
            <person name="Lipzen A."/>
            <person name="Chen C."/>
            <person name="Yan M."/>
            <person name="Daum C."/>
            <person name="Ng V."/>
            <person name="Clum A."/>
            <person name="Steindorff A."/>
            <person name="Ohm R.A."/>
            <person name="Martin F."/>
            <person name="Silar P."/>
            <person name="Natvig D.O."/>
            <person name="Lalanne C."/>
            <person name="Gautier V."/>
            <person name="Ament-Velasquez S.L."/>
            <person name="Kruys A."/>
            <person name="Hutchinson M.I."/>
            <person name="Powell A.J."/>
            <person name="Barry K."/>
            <person name="Miller A.N."/>
            <person name="Grigoriev I.V."/>
            <person name="Debuchy R."/>
            <person name="Gladieux P."/>
            <person name="Hiltunen Thoren M."/>
            <person name="Johannesson H."/>
        </authorList>
    </citation>
    <scope>NUCLEOTIDE SEQUENCE</scope>
    <source>
        <strain evidence="2">SMH4131-1</strain>
    </source>
</reference>
<organism evidence="2 3">
    <name type="scientific">Cercophora scortea</name>
    <dbReference type="NCBI Taxonomy" id="314031"/>
    <lineage>
        <taxon>Eukaryota</taxon>
        <taxon>Fungi</taxon>
        <taxon>Dikarya</taxon>
        <taxon>Ascomycota</taxon>
        <taxon>Pezizomycotina</taxon>
        <taxon>Sordariomycetes</taxon>
        <taxon>Sordariomycetidae</taxon>
        <taxon>Sordariales</taxon>
        <taxon>Lasiosphaeriaceae</taxon>
        <taxon>Cercophora</taxon>
    </lineage>
</organism>